<keyword evidence="1" id="KW-1133">Transmembrane helix</keyword>
<comment type="caution">
    <text evidence="2">The sequence shown here is derived from an EMBL/GenBank/DDBJ whole genome shotgun (WGS) entry which is preliminary data.</text>
</comment>
<evidence type="ECO:0000256" key="1">
    <source>
        <dbReference type="SAM" id="Phobius"/>
    </source>
</evidence>
<organism evidence="2 3">
    <name type="scientific">Microcystis flos-aquae TF09</name>
    <dbReference type="NCBI Taxonomy" id="2060473"/>
    <lineage>
        <taxon>Bacteria</taxon>
        <taxon>Bacillati</taxon>
        <taxon>Cyanobacteriota</taxon>
        <taxon>Cyanophyceae</taxon>
        <taxon>Oscillatoriophycideae</taxon>
        <taxon>Chroococcales</taxon>
        <taxon>Microcystaceae</taxon>
        <taxon>Microcystis</taxon>
    </lineage>
</organism>
<evidence type="ECO:0000313" key="3">
    <source>
        <dbReference type="Proteomes" id="UP000256873"/>
    </source>
</evidence>
<keyword evidence="1" id="KW-0472">Membrane</keyword>
<sequence length="71" mass="8100">MGFISFLASLYFGSWELKLECENLNTDCLLNLATKPSEKIIILEAFLVLGFICFIIPSIFQLLPKRQKVNC</sequence>
<dbReference type="AlphaFoldDB" id="A0A3E0L123"/>
<dbReference type="EMBL" id="QQWC01000004">
    <property type="protein sequence ID" value="REJ41056.1"/>
    <property type="molecule type" value="Genomic_DNA"/>
</dbReference>
<gene>
    <name evidence="2" type="ORF">DWQ54_15365</name>
</gene>
<keyword evidence="1" id="KW-0812">Transmembrane</keyword>
<name>A0A3E0L123_9CHRO</name>
<accession>A0A3E0L123</accession>
<evidence type="ECO:0000313" key="2">
    <source>
        <dbReference type="EMBL" id="REJ41056.1"/>
    </source>
</evidence>
<protein>
    <submittedName>
        <fullName evidence="2">Uncharacterized protein</fullName>
    </submittedName>
</protein>
<proteinExistence type="predicted"/>
<feature type="transmembrane region" description="Helical" evidence="1">
    <location>
        <begin position="40"/>
        <end position="63"/>
    </location>
</feature>
<dbReference type="Proteomes" id="UP000256873">
    <property type="component" value="Unassembled WGS sequence"/>
</dbReference>
<reference evidence="2 3" key="1">
    <citation type="submission" date="2017-10" db="EMBL/GenBank/DDBJ databases">
        <title>A large-scale comparative metagenomic study reveals the eutrophication-driven functional interactions in six Microcystis-epibionts communities.</title>
        <authorList>
            <person name="Li Q."/>
            <person name="Lin F."/>
        </authorList>
    </citation>
    <scope>NUCLEOTIDE SEQUENCE [LARGE SCALE GENOMIC DNA]</scope>
    <source>
        <strain evidence="2">TF09</strain>
    </source>
</reference>